<dbReference type="EMBL" id="FNES01000001">
    <property type="protein sequence ID" value="SDI68415.1"/>
    <property type="molecule type" value="Genomic_DNA"/>
</dbReference>
<keyword evidence="1" id="KW-1133">Transmembrane helix</keyword>
<keyword evidence="1" id="KW-0812">Transmembrane</keyword>
<feature type="transmembrane region" description="Helical" evidence="1">
    <location>
        <begin position="12"/>
        <end position="36"/>
    </location>
</feature>
<dbReference type="Proteomes" id="UP000198525">
    <property type="component" value="Unassembled WGS sequence"/>
</dbReference>
<evidence type="ECO:0000313" key="2">
    <source>
        <dbReference type="EMBL" id="SDI68415.1"/>
    </source>
</evidence>
<gene>
    <name evidence="2" type="ORF">SAMN04487954_10133</name>
</gene>
<accession>A0A1G8MKQ6</accession>
<reference evidence="2 3" key="1">
    <citation type="submission" date="2016-10" db="EMBL/GenBank/DDBJ databases">
        <authorList>
            <person name="de Groot N.N."/>
        </authorList>
    </citation>
    <scope>NUCLEOTIDE SEQUENCE [LARGE SCALE GENOMIC DNA]</scope>
    <source>
        <strain evidence="2 3">CGMCC 1.6133</strain>
    </source>
</reference>
<proteinExistence type="predicted"/>
<evidence type="ECO:0000256" key="1">
    <source>
        <dbReference type="SAM" id="Phobius"/>
    </source>
</evidence>
<dbReference type="RefSeq" id="WP_176761412.1">
    <property type="nucleotide sequence ID" value="NZ_FNES01000001.1"/>
</dbReference>
<organism evidence="2 3">
    <name type="scientific">Billgrantia gudaonensis</name>
    <dbReference type="NCBI Taxonomy" id="376427"/>
    <lineage>
        <taxon>Bacteria</taxon>
        <taxon>Pseudomonadati</taxon>
        <taxon>Pseudomonadota</taxon>
        <taxon>Gammaproteobacteria</taxon>
        <taxon>Oceanospirillales</taxon>
        <taxon>Halomonadaceae</taxon>
        <taxon>Billgrantia</taxon>
    </lineage>
</organism>
<protein>
    <submittedName>
        <fullName evidence="2">Uncharacterized protein</fullName>
    </submittedName>
</protein>
<name>A0A1G8MKQ6_9GAMM</name>
<dbReference type="AlphaFoldDB" id="A0A1G8MKQ6"/>
<keyword evidence="3" id="KW-1185">Reference proteome</keyword>
<sequence length="45" mass="4686">MPIDCPMTGSMLGTVMPIAALLLITLGVAALSKYLFFTPRNGATS</sequence>
<dbReference type="STRING" id="376427.SAMN04487954_10133"/>
<keyword evidence="1" id="KW-0472">Membrane</keyword>
<evidence type="ECO:0000313" key="3">
    <source>
        <dbReference type="Proteomes" id="UP000198525"/>
    </source>
</evidence>